<gene>
    <name evidence="1" type="ORF">METZ01_LOCUS275359</name>
</gene>
<accession>A0A382KFY0</accession>
<protein>
    <submittedName>
        <fullName evidence="1">Uncharacterized protein</fullName>
    </submittedName>
</protein>
<evidence type="ECO:0000313" key="1">
    <source>
        <dbReference type="EMBL" id="SVC22505.1"/>
    </source>
</evidence>
<proteinExistence type="predicted"/>
<dbReference type="AlphaFoldDB" id="A0A382KFY0"/>
<name>A0A382KFY0_9ZZZZ</name>
<dbReference type="EMBL" id="UINC01079984">
    <property type="protein sequence ID" value="SVC22505.1"/>
    <property type="molecule type" value="Genomic_DNA"/>
</dbReference>
<feature type="non-terminal residue" evidence="1">
    <location>
        <position position="74"/>
    </location>
</feature>
<dbReference type="SUPFAM" id="SSF51197">
    <property type="entry name" value="Clavaminate synthase-like"/>
    <property type="match status" value="1"/>
</dbReference>
<sequence length="74" mass="8691">MHTMRHRITNKQWAEFEDQGFVRLGNITRNAELDRLRDRIDEIMMGTAAVPYDRMMLQLDSTTGEYEDMPAQTA</sequence>
<reference evidence="1" key="1">
    <citation type="submission" date="2018-05" db="EMBL/GenBank/DDBJ databases">
        <authorList>
            <person name="Lanie J.A."/>
            <person name="Ng W.-L."/>
            <person name="Kazmierczak K.M."/>
            <person name="Andrzejewski T.M."/>
            <person name="Davidsen T.M."/>
            <person name="Wayne K.J."/>
            <person name="Tettelin H."/>
            <person name="Glass J.I."/>
            <person name="Rusch D."/>
            <person name="Podicherti R."/>
            <person name="Tsui H.-C.T."/>
            <person name="Winkler M.E."/>
        </authorList>
    </citation>
    <scope>NUCLEOTIDE SEQUENCE</scope>
</reference>
<organism evidence="1">
    <name type="scientific">marine metagenome</name>
    <dbReference type="NCBI Taxonomy" id="408172"/>
    <lineage>
        <taxon>unclassified sequences</taxon>
        <taxon>metagenomes</taxon>
        <taxon>ecological metagenomes</taxon>
    </lineage>
</organism>
<dbReference type="Gene3D" id="2.60.120.620">
    <property type="entry name" value="q2cbj1_9rhob like domain"/>
    <property type="match status" value="1"/>
</dbReference>